<reference evidence="2" key="1">
    <citation type="journal article" date="2014" name="Int. J. Syst. Evol. Microbiol.">
        <title>Complete genome of a new Firmicutes species belonging to the dominant human colonic microbiota ('Ruminococcus bicirculans') reveals two chromosomes and a selective capacity to utilize plant glucans.</title>
        <authorList>
            <consortium name="NISC Comparative Sequencing Program"/>
            <person name="Wegmann U."/>
            <person name="Louis P."/>
            <person name="Goesmann A."/>
            <person name="Henrissat B."/>
            <person name="Duncan S.H."/>
            <person name="Flint H.J."/>
        </authorList>
    </citation>
    <scope>NUCLEOTIDE SEQUENCE</scope>
    <source>
        <strain evidence="2">NBRC 108216</strain>
    </source>
</reference>
<dbReference type="Pfam" id="PF06347">
    <property type="entry name" value="SH3_4"/>
    <property type="match status" value="2"/>
</dbReference>
<comment type="caution">
    <text evidence="2">The sequence shown here is derived from an EMBL/GenBank/DDBJ whole genome shotgun (WGS) entry which is preliminary data.</text>
</comment>
<gene>
    <name evidence="2" type="ORF">GCM10007854_25560</name>
</gene>
<evidence type="ECO:0008006" key="4">
    <source>
        <dbReference type="Google" id="ProtNLM"/>
    </source>
</evidence>
<dbReference type="InterPro" id="IPR010466">
    <property type="entry name" value="DUF1058"/>
</dbReference>
<dbReference type="Gene3D" id="2.30.30.40">
    <property type="entry name" value="SH3 Domains"/>
    <property type="match status" value="1"/>
</dbReference>
<dbReference type="RefSeq" id="WP_284373325.1">
    <property type="nucleotide sequence ID" value="NZ_BSNJ01000005.1"/>
</dbReference>
<name>A0ABQ5V289_9PROT</name>
<keyword evidence="3" id="KW-1185">Reference proteome</keyword>
<organism evidence="2 3">
    <name type="scientific">Algimonas porphyrae</name>
    <dbReference type="NCBI Taxonomy" id="1128113"/>
    <lineage>
        <taxon>Bacteria</taxon>
        <taxon>Pseudomonadati</taxon>
        <taxon>Pseudomonadota</taxon>
        <taxon>Alphaproteobacteria</taxon>
        <taxon>Maricaulales</taxon>
        <taxon>Robiginitomaculaceae</taxon>
        <taxon>Algimonas</taxon>
    </lineage>
</organism>
<evidence type="ECO:0000313" key="2">
    <source>
        <dbReference type="EMBL" id="GLQ21601.1"/>
    </source>
</evidence>
<keyword evidence="1" id="KW-0732">Signal</keyword>
<sequence length="201" mass="21751">MRIRFPSSLVSATIGLVVATCLAAAVVAGDGSPQTVAQPTAQTMVVVQPVPAPLSGFYRVSADQTPSGFPVPRYVSLKFGKVNARTGPSRSHPVAYQYRRRGLPLIVVAETEMWRKVRDIHGDEAWVRKPALSGERFAMLTGEAVLRAKTEADSRQLARIERGALVALEDCKTNGICRVRTAGGLKGYVPQRLLWGAQPLD</sequence>
<protein>
    <recommendedName>
        <fullName evidence="4">SH3 domain-containing protein</fullName>
    </recommendedName>
</protein>
<proteinExistence type="predicted"/>
<accession>A0ABQ5V289</accession>
<evidence type="ECO:0000256" key="1">
    <source>
        <dbReference type="SAM" id="SignalP"/>
    </source>
</evidence>
<dbReference type="Proteomes" id="UP001161390">
    <property type="component" value="Unassembled WGS sequence"/>
</dbReference>
<feature type="chain" id="PRO_5046495752" description="SH3 domain-containing protein" evidence="1">
    <location>
        <begin position="24"/>
        <end position="201"/>
    </location>
</feature>
<evidence type="ECO:0000313" key="3">
    <source>
        <dbReference type="Proteomes" id="UP001161390"/>
    </source>
</evidence>
<reference evidence="2" key="2">
    <citation type="submission" date="2023-01" db="EMBL/GenBank/DDBJ databases">
        <title>Draft genome sequence of Algimonas porphyrae strain NBRC 108216.</title>
        <authorList>
            <person name="Sun Q."/>
            <person name="Mori K."/>
        </authorList>
    </citation>
    <scope>NUCLEOTIDE SEQUENCE</scope>
    <source>
        <strain evidence="2">NBRC 108216</strain>
    </source>
</reference>
<dbReference type="EMBL" id="BSNJ01000005">
    <property type="protein sequence ID" value="GLQ21601.1"/>
    <property type="molecule type" value="Genomic_DNA"/>
</dbReference>
<feature type="signal peptide" evidence="1">
    <location>
        <begin position="1"/>
        <end position="23"/>
    </location>
</feature>